<dbReference type="PROSITE" id="PS50928">
    <property type="entry name" value="ABC_TM1"/>
    <property type="match status" value="1"/>
</dbReference>
<feature type="transmembrane region" description="Helical" evidence="8">
    <location>
        <begin position="163"/>
        <end position="183"/>
    </location>
</feature>
<dbReference type="AlphaFoldDB" id="A0A8J2VEW6"/>
<dbReference type="InterPro" id="IPR000515">
    <property type="entry name" value="MetI-like"/>
</dbReference>
<evidence type="ECO:0000256" key="2">
    <source>
        <dbReference type="ARBA" id="ARBA00022448"/>
    </source>
</evidence>
<evidence type="ECO:0000256" key="1">
    <source>
        <dbReference type="ARBA" id="ARBA00004651"/>
    </source>
</evidence>
<feature type="transmembrane region" description="Helical" evidence="8">
    <location>
        <begin position="95"/>
        <end position="116"/>
    </location>
</feature>
<feature type="domain" description="ABC transmembrane type-1" evidence="9">
    <location>
        <begin position="33"/>
        <end position="222"/>
    </location>
</feature>
<evidence type="ECO:0000313" key="11">
    <source>
        <dbReference type="Proteomes" id="UP000625210"/>
    </source>
</evidence>
<evidence type="ECO:0000259" key="9">
    <source>
        <dbReference type="PROSITE" id="PS50928"/>
    </source>
</evidence>
<evidence type="ECO:0000256" key="5">
    <source>
        <dbReference type="ARBA" id="ARBA00022970"/>
    </source>
</evidence>
<feature type="transmembrane region" description="Helical" evidence="8">
    <location>
        <begin position="203"/>
        <end position="225"/>
    </location>
</feature>
<dbReference type="PANTHER" id="PTHR30614:SF0">
    <property type="entry name" value="L-CYSTINE TRANSPORT SYSTEM PERMEASE PROTEIN TCYL"/>
    <property type="match status" value="1"/>
</dbReference>
<dbReference type="InterPro" id="IPR043429">
    <property type="entry name" value="ArtM/GltK/GlnP/TcyL/YhdX-like"/>
</dbReference>
<dbReference type="GO" id="GO:0043190">
    <property type="term" value="C:ATP-binding cassette (ABC) transporter complex"/>
    <property type="evidence" value="ECO:0007669"/>
    <property type="project" value="InterPro"/>
</dbReference>
<dbReference type="InterPro" id="IPR014342">
    <property type="entry name" value="Ectoine_EhuC"/>
</dbReference>
<evidence type="ECO:0000256" key="3">
    <source>
        <dbReference type="ARBA" id="ARBA00022475"/>
    </source>
</evidence>
<reference evidence="10" key="2">
    <citation type="submission" date="2020-09" db="EMBL/GenBank/DDBJ databases">
        <authorList>
            <person name="Sun Q."/>
            <person name="Zhou Y."/>
        </authorList>
    </citation>
    <scope>NUCLEOTIDE SEQUENCE</scope>
    <source>
        <strain evidence="10">CGMCC 1.15179</strain>
    </source>
</reference>
<sequence length="234" mass="26058">MFLRTSLYYQAFDGGVIPISVYAQIFPQLLEGAFVTIQLLILSAILGFLLSFLGGIGRLSRIDPIRWISGFFVEFLRGTSLLVQLFWLFYALPLLGIKLAPGLAGILALSLNYGAYGSEVVRGAIQSIPKGQTEAAIALNMTPRQQMWHVILPQAFRTMLPSFGNLFIELLKGTALVSLITIPDMTFEASAMRTNIEANTPEIFTLLLLMYFVIGYPLTLATRWLERRFSVGRL</sequence>
<evidence type="ECO:0000256" key="7">
    <source>
        <dbReference type="ARBA" id="ARBA00023136"/>
    </source>
</evidence>
<feature type="transmembrane region" description="Helical" evidence="8">
    <location>
        <begin position="7"/>
        <end position="26"/>
    </location>
</feature>
<proteinExistence type="inferred from homology"/>
<dbReference type="EMBL" id="BMHQ01000004">
    <property type="protein sequence ID" value="GGE13695.1"/>
    <property type="molecule type" value="Genomic_DNA"/>
</dbReference>
<keyword evidence="6 8" id="KW-1133">Transmembrane helix</keyword>
<dbReference type="GO" id="GO:0006865">
    <property type="term" value="P:amino acid transport"/>
    <property type="evidence" value="ECO:0007669"/>
    <property type="project" value="UniProtKB-KW"/>
</dbReference>
<keyword evidence="4 8" id="KW-0812">Transmembrane</keyword>
<dbReference type="PANTHER" id="PTHR30614">
    <property type="entry name" value="MEMBRANE COMPONENT OF AMINO ACID ABC TRANSPORTER"/>
    <property type="match status" value="1"/>
</dbReference>
<accession>A0A8J2VEW6</accession>
<evidence type="ECO:0000256" key="8">
    <source>
        <dbReference type="RuleBase" id="RU363032"/>
    </source>
</evidence>
<dbReference type="InterPro" id="IPR035906">
    <property type="entry name" value="MetI-like_sf"/>
</dbReference>
<evidence type="ECO:0000256" key="4">
    <source>
        <dbReference type="ARBA" id="ARBA00022692"/>
    </source>
</evidence>
<dbReference type="CDD" id="cd06261">
    <property type="entry name" value="TM_PBP2"/>
    <property type="match status" value="1"/>
</dbReference>
<dbReference type="SUPFAM" id="SSF161098">
    <property type="entry name" value="MetI-like"/>
    <property type="match status" value="1"/>
</dbReference>
<keyword evidence="2 8" id="KW-0813">Transport</keyword>
<gene>
    <name evidence="10" type="ORF">GCM10011571_13940</name>
</gene>
<dbReference type="RefSeq" id="WP_188647179.1">
    <property type="nucleotide sequence ID" value="NZ_BMHQ01000004.1"/>
</dbReference>
<dbReference type="Proteomes" id="UP000625210">
    <property type="component" value="Unassembled WGS sequence"/>
</dbReference>
<keyword evidence="3" id="KW-1003">Cell membrane</keyword>
<name>A0A8J2VEW6_9BACL</name>
<feature type="transmembrane region" description="Helical" evidence="8">
    <location>
        <begin position="32"/>
        <end position="55"/>
    </location>
</feature>
<keyword evidence="7 8" id="KW-0472">Membrane</keyword>
<comment type="subcellular location">
    <subcellularLocation>
        <location evidence="1 8">Cell membrane</location>
        <topology evidence="1 8">Multi-pass membrane protein</topology>
    </subcellularLocation>
</comment>
<evidence type="ECO:0000313" key="10">
    <source>
        <dbReference type="EMBL" id="GGE13695.1"/>
    </source>
</evidence>
<dbReference type="NCBIfam" id="TIGR03004">
    <property type="entry name" value="ectoine_ehuC"/>
    <property type="match status" value="1"/>
</dbReference>
<comment type="caution">
    <text evidence="10">The sequence shown here is derived from an EMBL/GenBank/DDBJ whole genome shotgun (WGS) entry which is preliminary data.</text>
</comment>
<organism evidence="10 11">
    <name type="scientific">Marinithermofilum abyssi</name>
    <dbReference type="NCBI Taxonomy" id="1571185"/>
    <lineage>
        <taxon>Bacteria</taxon>
        <taxon>Bacillati</taxon>
        <taxon>Bacillota</taxon>
        <taxon>Bacilli</taxon>
        <taxon>Bacillales</taxon>
        <taxon>Thermoactinomycetaceae</taxon>
        <taxon>Marinithermofilum</taxon>
    </lineage>
</organism>
<dbReference type="Pfam" id="PF00528">
    <property type="entry name" value="BPD_transp_1"/>
    <property type="match status" value="1"/>
</dbReference>
<comment type="similarity">
    <text evidence="8">Belongs to the binding-protein-dependent transport system permease family.</text>
</comment>
<keyword evidence="11" id="KW-1185">Reference proteome</keyword>
<dbReference type="InterPro" id="IPR010065">
    <property type="entry name" value="AA_ABC_transptr_permease_3TM"/>
</dbReference>
<keyword evidence="5" id="KW-0029">Amino-acid transport</keyword>
<evidence type="ECO:0000256" key="6">
    <source>
        <dbReference type="ARBA" id="ARBA00022989"/>
    </source>
</evidence>
<dbReference type="Gene3D" id="1.10.3720.10">
    <property type="entry name" value="MetI-like"/>
    <property type="match status" value="1"/>
</dbReference>
<reference evidence="10" key="1">
    <citation type="journal article" date="2014" name="Int. J. Syst. Evol. Microbiol.">
        <title>Complete genome sequence of Corynebacterium casei LMG S-19264T (=DSM 44701T), isolated from a smear-ripened cheese.</title>
        <authorList>
            <consortium name="US DOE Joint Genome Institute (JGI-PGF)"/>
            <person name="Walter F."/>
            <person name="Albersmeier A."/>
            <person name="Kalinowski J."/>
            <person name="Ruckert C."/>
        </authorList>
    </citation>
    <scope>NUCLEOTIDE SEQUENCE</scope>
    <source>
        <strain evidence="10">CGMCC 1.15179</strain>
    </source>
</reference>
<protein>
    <submittedName>
        <fullName evidence="10">Ectoine/hydroxyectoine ABC transporter permease subunit EhuC</fullName>
    </submittedName>
</protein>
<dbReference type="GO" id="GO:0022857">
    <property type="term" value="F:transmembrane transporter activity"/>
    <property type="evidence" value="ECO:0007669"/>
    <property type="project" value="InterPro"/>
</dbReference>
<dbReference type="NCBIfam" id="TIGR01726">
    <property type="entry name" value="HEQRo_perm_3TM"/>
    <property type="match status" value="1"/>
</dbReference>